<gene>
    <name evidence="4" type="ORF">HF989_09720</name>
    <name evidence="3" type="ORF">JOF50_001134</name>
</gene>
<feature type="domain" description="Thioredoxin-like fold" evidence="2">
    <location>
        <begin position="70"/>
        <end position="240"/>
    </location>
</feature>
<proteinExistence type="predicted"/>
<name>A0A7X6RFR8_9CORY</name>
<dbReference type="EMBL" id="JBEPNZ010000001">
    <property type="protein sequence ID" value="MET3944335.1"/>
    <property type="molecule type" value="Genomic_DNA"/>
</dbReference>
<keyword evidence="1" id="KW-0472">Membrane</keyword>
<dbReference type="CDD" id="cd02972">
    <property type="entry name" value="DsbA_family"/>
    <property type="match status" value="1"/>
</dbReference>
<reference evidence="3 6" key="2">
    <citation type="submission" date="2024-06" db="EMBL/GenBank/DDBJ databases">
        <title>Sequencing the genomes of 1000 actinobacteria strains.</title>
        <authorList>
            <person name="Klenk H.-P."/>
        </authorList>
    </citation>
    <scope>NUCLEOTIDE SEQUENCE [LARGE SCALE GENOMIC DNA]</scope>
    <source>
        <strain evidence="3 6">DSM 44265</strain>
    </source>
</reference>
<keyword evidence="1" id="KW-1133">Transmembrane helix</keyword>
<evidence type="ECO:0000313" key="5">
    <source>
        <dbReference type="Proteomes" id="UP000554284"/>
    </source>
</evidence>
<accession>A0A7X6RFR8</accession>
<dbReference type="RefSeq" id="WP_168686073.1">
    <property type="nucleotide sequence ID" value="NZ_JAAXPF010000014.1"/>
</dbReference>
<evidence type="ECO:0000256" key="1">
    <source>
        <dbReference type="SAM" id="Phobius"/>
    </source>
</evidence>
<dbReference type="Pfam" id="PF13462">
    <property type="entry name" value="Thioredoxin_4"/>
    <property type="match status" value="1"/>
</dbReference>
<dbReference type="Proteomes" id="UP000554284">
    <property type="component" value="Unassembled WGS sequence"/>
</dbReference>
<reference evidence="4 5" key="1">
    <citation type="submission" date="2020-04" db="EMBL/GenBank/DDBJ databases">
        <title>MicrobeNet Type strains.</title>
        <authorList>
            <person name="Nicholson A.C."/>
        </authorList>
    </citation>
    <scope>NUCLEOTIDE SEQUENCE [LARGE SCALE GENOMIC DNA]</scope>
    <source>
        <strain evidence="4 5">ATCC 700355</strain>
    </source>
</reference>
<keyword evidence="3" id="KW-0413">Isomerase</keyword>
<feature type="transmembrane region" description="Helical" evidence="1">
    <location>
        <begin position="16"/>
        <end position="37"/>
    </location>
</feature>
<dbReference type="SUPFAM" id="SSF52833">
    <property type="entry name" value="Thioredoxin-like"/>
    <property type="match status" value="1"/>
</dbReference>
<organism evidence="4 5">
    <name type="scientific">Corynebacterium mucifaciens</name>
    <dbReference type="NCBI Taxonomy" id="57171"/>
    <lineage>
        <taxon>Bacteria</taxon>
        <taxon>Bacillati</taxon>
        <taxon>Actinomycetota</taxon>
        <taxon>Actinomycetes</taxon>
        <taxon>Mycobacteriales</taxon>
        <taxon>Corynebacteriaceae</taxon>
        <taxon>Corynebacterium</taxon>
    </lineage>
</organism>
<keyword evidence="6" id="KW-1185">Reference proteome</keyword>
<dbReference type="Gene3D" id="3.40.30.10">
    <property type="entry name" value="Glutaredoxin"/>
    <property type="match status" value="1"/>
</dbReference>
<dbReference type="AlphaFoldDB" id="A0A7X6RFR8"/>
<dbReference type="Proteomes" id="UP001549139">
    <property type="component" value="Unassembled WGS sequence"/>
</dbReference>
<dbReference type="InterPro" id="IPR036249">
    <property type="entry name" value="Thioredoxin-like_sf"/>
</dbReference>
<dbReference type="InterPro" id="IPR012336">
    <property type="entry name" value="Thioredoxin-like_fold"/>
</dbReference>
<evidence type="ECO:0000259" key="2">
    <source>
        <dbReference type="Pfam" id="PF13462"/>
    </source>
</evidence>
<keyword evidence="1" id="KW-0812">Transmembrane</keyword>
<comment type="caution">
    <text evidence="4">The sequence shown here is derived from an EMBL/GenBank/DDBJ whole genome shotgun (WGS) entry which is preliminary data.</text>
</comment>
<protein>
    <submittedName>
        <fullName evidence="3">Protein-disulfide isomerase</fullName>
    </submittedName>
    <submittedName>
        <fullName evidence="4">Thioredoxin domain-containing protein</fullName>
    </submittedName>
</protein>
<evidence type="ECO:0000313" key="4">
    <source>
        <dbReference type="EMBL" id="NKY69633.1"/>
    </source>
</evidence>
<dbReference type="GO" id="GO:0016853">
    <property type="term" value="F:isomerase activity"/>
    <property type="evidence" value="ECO:0007669"/>
    <property type="project" value="UniProtKB-KW"/>
</dbReference>
<sequence>MTTRKVENPNKKGNAAFIWAVLAVLAIALLVIGLIVYNGRENRNAAMQEEMIDATGINVAWNEDEDIIHLTGSNKDAKTAELFEDFSCSHCADLHAVSDEAMLDKLKAGEINVDLRPMTALDNGQIGHSTEALAAELALFAHDDLDQAFTLRDYLFTNQQSAYNKYDNDGLADLARDYGASDDAVQDIRDGKYIDTAKRMGDANRAYQQDNFGEAWTPRVLVDGKDIEDIVDIEQLREIVGDPSLDEEKDSARNFWPEVLASL</sequence>
<evidence type="ECO:0000313" key="3">
    <source>
        <dbReference type="EMBL" id="MET3944335.1"/>
    </source>
</evidence>
<dbReference type="EMBL" id="JAAXPF010000014">
    <property type="protein sequence ID" value="NKY69633.1"/>
    <property type="molecule type" value="Genomic_DNA"/>
</dbReference>
<evidence type="ECO:0000313" key="6">
    <source>
        <dbReference type="Proteomes" id="UP001549139"/>
    </source>
</evidence>